<dbReference type="Proteomes" id="UP000225706">
    <property type="component" value="Unassembled WGS sequence"/>
</dbReference>
<feature type="compositionally biased region" description="Low complexity" evidence="1">
    <location>
        <begin position="900"/>
        <end position="916"/>
    </location>
</feature>
<dbReference type="Pfam" id="PF00078">
    <property type="entry name" value="RVT_1"/>
    <property type="match status" value="1"/>
</dbReference>
<accession>A0A2B4R7G8</accession>
<proteinExistence type="predicted"/>
<dbReference type="EMBL" id="LSMT01001198">
    <property type="protein sequence ID" value="PFX12769.1"/>
    <property type="molecule type" value="Genomic_DNA"/>
</dbReference>
<dbReference type="GO" id="GO:0003964">
    <property type="term" value="F:RNA-directed DNA polymerase activity"/>
    <property type="evidence" value="ECO:0007669"/>
    <property type="project" value="UniProtKB-KW"/>
</dbReference>
<feature type="region of interest" description="Disordered" evidence="1">
    <location>
        <begin position="1092"/>
        <end position="1111"/>
    </location>
</feature>
<dbReference type="Pfam" id="PF18701">
    <property type="entry name" value="DUF5641"/>
    <property type="match status" value="1"/>
</dbReference>
<feature type="compositionally biased region" description="Polar residues" evidence="1">
    <location>
        <begin position="1025"/>
        <end position="1034"/>
    </location>
</feature>
<protein>
    <submittedName>
        <fullName evidence="4">Putative RNA-directed DNA polymerase from transposon X-element</fullName>
    </submittedName>
</protein>
<feature type="compositionally biased region" description="Polar residues" evidence="1">
    <location>
        <begin position="1092"/>
        <end position="1106"/>
    </location>
</feature>
<feature type="compositionally biased region" description="Basic and acidic residues" evidence="1">
    <location>
        <begin position="838"/>
        <end position="861"/>
    </location>
</feature>
<name>A0A2B4R7G8_STYPI</name>
<feature type="compositionally biased region" description="Basic and acidic residues" evidence="1">
    <location>
        <begin position="1052"/>
        <end position="1062"/>
    </location>
</feature>
<feature type="region of interest" description="Disordered" evidence="1">
    <location>
        <begin position="316"/>
        <end position="335"/>
    </location>
</feature>
<keyword evidence="4" id="KW-0808">Transferase</keyword>
<dbReference type="PANTHER" id="PTHR47331:SF5">
    <property type="entry name" value="RIBONUCLEASE H"/>
    <property type="match status" value="1"/>
</dbReference>
<feature type="region of interest" description="Disordered" evidence="1">
    <location>
        <begin position="978"/>
        <end position="1075"/>
    </location>
</feature>
<feature type="compositionally biased region" description="Basic and acidic residues" evidence="1">
    <location>
        <begin position="810"/>
        <end position="828"/>
    </location>
</feature>
<feature type="domain" description="DUF5641" evidence="3">
    <location>
        <begin position="1149"/>
        <end position="1202"/>
    </location>
</feature>
<feature type="region of interest" description="Disordered" evidence="1">
    <location>
        <begin position="810"/>
        <end position="922"/>
    </location>
</feature>
<dbReference type="PANTHER" id="PTHR47331">
    <property type="entry name" value="PHD-TYPE DOMAIN-CONTAINING PROTEIN"/>
    <property type="match status" value="1"/>
</dbReference>
<feature type="compositionally biased region" description="Basic and acidic residues" evidence="1">
    <location>
        <begin position="869"/>
        <end position="895"/>
    </location>
</feature>
<keyword evidence="4" id="KW-0695">RNA-directed DNA polymerase</keyword>
<sequence>MVFQTWLLREFASLVAFPVKAILNASFSEQRLPSSWKYADVTPLPKKTPERNLKKDLRPISLTPCLSKVAEDFVVTDHLKPGIMKVLDSNQYGAVPKSSTTIALLSMIHEGITGTDGNGSTVRTILFDYRKAFDLIDYAILINKLSKLDLPISVISWIIDFLSNWFQRIKLAEGCLSEWGSVPSGVPQRTKLGPCLFVVMINDLVINGTQVWKYVDDTTLCEVVRKGWEELELKQEIAQAKVEEELYKQFEMEQNIDGINDYLEKMKAQSTSTPICSSQAISSSQVTLLVASASNIISKDQQGPAVVNSVTTAPKVTPSITPTSSSPAFTTSSMNPSAQPFIPENLFTRAEEPALSVVPKRLYNPQRSPHFSRRNSSPVINESAYQEFINVKKKKTELLEMIVAQQARGELPSHKPPTFSGDVMAYPGFITAFETLIESKVENSVDRLYYLDQYMSGKTKELIKSCLQMKDGDSYQEARRLLKKHYGDPYKIASAYLSKISNWPSEKPNDGTGLQEFSIVLEQARNAMSRMAYMNDFNTANVLRQLWEKLPRYLRKIETKAVEGLVAAHFTERDARLDIPRAYVRQHIPADRDEIPRPETASGWPHLQKIAKDIPPHMEDVEIGVLIGLNCPRAVRPRDVIHGKQNDPYAVRSLLGWHINGPIKREGNSAVQCHRIQLHESSSVDETSGYMVVERSVKEPLTPRVAERMFELDFSEKENGMAMSQEDCEFLRKVKEGIIYREDSHYELPLPFREQDVQLPNNRPEAVQRLIGLKKKLESNDKYRADYVDFMTDIIDKDYACKIVQEHGGMERVSDKGANDQSSKDTKPESSASSPESSDEKRLECLEPLPKIDNDEGDLKKVKCKQSTRIREMKRQQSREHDNGLVSDSEAKSPEEDVSVDVVNSPESSSDVSEPQSDSKCDIPLDEITLEFGDKVQVKSGRGRNHRLYDAKIIHIDPKAEEGAIYCINYAGWNNRSIPLSPSLGKSPKTSRGASRTRSERNSLSKISKGQDQVKSPLSRRRQRSSTPEPSSTEQRSKAADVSNQVQPIHESVTEEPDKRSMDNTNPNNEFMVDPKKETVCFENGVPNEMQSNAEQESEHICSNSNGRRKDKNKITANGVVKERVNKDSKESLLETVTEAKKIKLENENNLQSLQVRNKWTRQRRNFTKGDVVLLKDSNTCRNQWSLAKVLKTFPDDQGANMAATFSGALRLFTIFGVIFVLNAAEESYNYHSRGAESRWLLKHILSKSTTPKFRVCRPVVLWGVHGLTLLAVPEKYITLDITIDMGVESQPGPEIDRSFGGVNKNYPMLMRTKPASLKCSELLSLRNKALKPSPAVLSQFKSLGILKYRKQHGARISRSTSTKKIPVMQGRRFMQADGRKVDRSNLANIPLVNTTDKTSTSKLKSFAVPKFLFTNICGLSKTKSRVQAPVALEADLRSQDIDVCIFSEIHLSTNMPDAVVNIPSYNVFRRDRG</sequence>
<dbReference type="InterPro" id="IPR040676">
    <property type="entry name" value="DUF5641"/>
</dbReference>
<dbReference type="InterPro" id="IPR016197">
    <property type="entry name" value="Chromo-like_dom_sf"/>
</dbReference>
<feature type="compositionally biased region" description="Polar residues" evidence="1">
    <location>
        <begin position="1004"/>
        <end position="1016"/>
    </location>
</feature>
<feature type="domain" description="Reverse transcriptase" evidence="2">
    <location>
        <begin position="45"/>
        <end position="221"/>
    </location>
</feature>
<dbReference type="InterPro" id="IPR000477">
    <property type="entry name" value="RT_dom"/>
</dbReference>
<evidence type="ECO:0000313" key="4">
    <source>
        <dbReference type="EMBL" id="PFX12769.1"/>
    </source>
</evidence>
<keyword evidence="4" id="KW-0548">Nucleotidyltransferase</keyword>
<dbReference type="OrthoDB" id="5986532at2759"/>
<evidence type="ECO:0000313" key="5">
    <source>
        <dbReference type="Proteomes" id="UP000225706"/>
    </source>
</evidence>
<dbReference type="InterPro" id="IPR005312">
    <property type="entry name" value="DUF1759"/>
</dbReference>
<evidence type="ECO:0000256" key="1">
    <source>
        <dbReference type="SAM" id="MobiDB-lite"/>
    </source>
</evidence>
<reference evidence="5" key="1">
    <citation type="journal article" date="2017" name="bioRxiv">
        <title>Comparative analysis of the genomes of Stylophora pistillata and Acropora digitifera provides evidence for extensive differences between species of corals.</title>
        <authorList>
            <person name="Voolstra C.R."/>
            <person name="Li Y."/>
            <person name="Liew Y.J."/>
            <person name="Baumgarten S."/>
            <person name="Zoccola D."/>
            <person name="Flot J.-F."/>
            <person name="Tambutte S."/>
            <person name="Allemand D."/>
            <person name="Aranda M."/>
        </authorList>
    </citation>
    <scope>NUCLEOTIDE SEQUENCE [LARGE SCALE GENOMIC DNA]</scope>
</reference>
<dbReference type="SUPFAM" id="SSF54160">
    <property type="entry name" value="Chromo domain-like"/>
    <property type="match status" value="1"/>
</dbReference>
<dbReference type="Pfam" id="PF03564">
    <property type="entry name" value="DUF1759"/>
    <property type="match status" value="1"/>
</dbReference>
<gene>
    <name evidence="4" type="ORF">AWC38_SpisGene23223</name>
</gene>
<evidence type="ECO:0000259" key="3">
    <source>
        <dbReference type="Pfam" id="PF18701"/>
    </source>
</evidence>
<feature type="compositionally biased region" description="Low complexity" evidence="1">
    <location>
        <begin position="317"/>
        <end position="333"/>
    </location>
</feature>
<dbReference type="Gene3D" id="2.30.30.140">
    <property type="match status" value="1"/>
</dbReference>
<comment type="caution">
    <text evidence="4">The sequence shown here is derived from an EMBL/GenBank/DDBJ whole genome shotgun (WGS) entry which is preliminary data.</text>
</comment>
<organism evidence="4 5">
    <name type="scientific">Stylophora pistillata</name>
    <name type="common">Smooth cauliflower coral</name>
    <dbReference type="NCBI Taxonomy" id="50429"/>
    <lineage>
        <taxon>Eukaryota</taxon>
        <taxon>Metazoa</taxon>
        <taxon>Cnidaria</taxon>
        <taxon>Anthozoa</taxon>
        <taxon>Hexacorallia</taxon>
        <taxon>Scleractinia</taxon>
        <taxon>Astrocoeniina</taxon>
        <taxon>Pocilloporidae</taxon>
        <taxon>Stylophora</taxon>
    </lineage>
</organism>
<evidence type="ECO:0000259" key="2">
    <source>
        <dbReference type="Pfam" id="PF00078"/>
    </source>
</evidence>
<keyword evidence="5" id="KW-1185">Reference proteome</keyword>